<evidence type="ECO:0000256" key="1">
    <source>
        <dbReference type="SAM" id="Phobius"/>
    </source>
</evidence>
<keyword evidence="1" id="KW-1133">Transmembrane helix</keyword>
<dbReference type="EMBL" id="DF977000">
    <property type="protein sequence ID" value="GAQ24716.1"/>
    <property type="molecule type" value="Genomic_DNA"/>
</dbReference>
<keyword evidence="3" id="KW-1185">Reference proteome</keyword>
<keyword evidence="1" id="KW-0472">Membrane</keyword>
<reference evidence="2" key="1">
    <citation type="journal article" date="2016" name="Genome Announc.">
        <title>Draft Genome Sequence of the Syntrophic Lactate-Degrading Bacterium Tepidanaerobacter syntrophicus JLT.</title>
        <authorList>
            <person name="Matsuura N."/>
            <person name="Ohashi A."/>
            <person name="Tourlousse D.M."/>
            <person name="Sekiguchi Y."/>
        </authorList>
    </citation>
    <scope>NUCLEOTIDE SEQUENCE [LARGE SCALE GENOMIC DNA]</scope>
    <source>
        <strain evidence="2">JL</strain>
    </source>
</reference>
<dbReference type="RefSeq" id="WP_059031801.1">
    <property type="nucleotide sequence ID" value="NZ_BSDN01000003.1"/>
</dbReference>
<dbReference type="OrthoDB" id="2085510at2"/>
<keyword evidence="1" id="KW-0812">Transmembrane</keyword>
<protein>
    <submittedName>
        <fullName evidence="2">Uncharacterized protein</fullName>
    </submittedName>
</protein>
<feature type="transmembrane region" description="Helical" evidence="1">
    <location>
        <begin position="33"/>
        <end position="53"/>
    </location>
</feature>
<evidence type="ECO:0000313" key="2">
    <source>
        <dbReference type="EMBL" id="GAQ24716.1"/>
    </source>
</evidence>
<evidence type="ECO:0000313" key="3">
    <source>
        <dbReference type="Proteomes" id="UP000062160"/>
    </source>
</evidence>
<dbReference type="Proteomes" id="UP000062160">
    <property type="component" value="Unassembled WGS sequence"/>
</dbReference>
<feature type="transmembrane region" description="Helical" evidence="1">
    <location>
        <begin position="92"/>
        <end position="112"/>
    </location>
</feature>
<sequence length="198" mass="22866">MILYKNDNLLKRERTTFSLMVFPLWTLPFTPKFFPAAFGLNFAINIIVVWTYLKLHKKFNKPKIYCFMAPGSQQQTQIEINNRLVFKYCLRAAFFGCFAIFLGGTAIGLLLKKFPIIDEYIDTFYVWSSFASGFFHILIAIFAGFIIYHYHRRMAKSRLGLDTAEASFLGIVIGLLTVPEFFLIPASWLSGLIQSLYH</sequence>
<organism evidence="2">
    <name type="scientific">Tepidanaerobacter syntrophicus</name>
    <dbReference type="NCBI Taxonomy" id="224999"/>
    <lineage>
        <taxon>Bacteria</taxon>
        <taxon>Bacillati</taxon>
        <taxon>Bacillota</taxon>
        <taxon>Clostridia</taxon>
        <taxon>Thermosediminibacterales</taxon>
        <taxon>Tepidanaerobacteraceae</taxon>
        <taxon>Tepidanaerobacter</taxon>
    </lineage>
</organism>
<name>A0A0U9HHH0_9FIRM</name>
<accession>A0A0U9HHH0</accession>
<proteinExistence type="predicted"/>
<feature type="transmembrane region" description="Helical" evidence="1">
    <location>
        <begin position="124"/>
        <end position="148"/>
    </location>
</feature>
<dbReference type="AlphaFoldDB" id="A0A0U9HHH0"/>
<feature type="transmembrane region" description="Helical" evidence="1">
    <location>
        <begin position="168"/>
        <end position="189"/>
    </location>
</feature>
<gene>
    <name evidence="2" type="ORF">TSYNT_695</name>
</gene>
<dbReference type="STRING" id="224999.GCA_001485475_00722"/>